<dbReference type="InterPro" id="IPR052169">
    <property type="entry name" value="CW_Biosynth-Accessory"/>
</dbReference>
<accession>A0A2S7U424</accession>
<keyword evidence="4" id="KW-1185">Reference proteome</keyword>
<feature type="domain" description="Capsule synthesis protein CapA" evidence="2">
    <location>
        <begin position="588"/>
        <end position="815"/>
    </location>
</feature>
<organism evidence="3 4">
    <name type="scientific">Rubritalea profundi</name>
    <dbReference type="NCBI Taxonomy" id="1658618"/>
    <lineage>
        <taxon>Bacteria</taxon>
        <taxon>Pseudomonadati</taxon>
        <taxon>Verrucomicrobiota</taxon>
        <taxon>Verrucomicrobiia</taxon>
        <taxon>Verrucomicrobiales</taxon>
        <taxon>Rubritaleaceae</taxon>
        <taxon>Rubritalea</taxon>
    </lineage>
</organism>
<comment type="similarity">
    <text evidence="1">Belongs to the CapA family.</text>
</comment>
<dbReference type="Pfam" id="PF09587">
    <property type="entry name" value="PGA_cap"/>
    <property type="match status" value="1"/>
</dbReference>
<dbReference type="AlphaFoldDB" id="A0A2S7U424"/>
<name>A0A2S7U424_9BACT</name>
<dbReference type="EMBL" id="MQWA01000001">
    <property type="protein sequence ID" value="PQJ29776.1"/>
    <property type="molecule type" value="Genomic_DNA"/>
</dbReference>
<sequence length="846" mass="94732">MVHVSLLTALLLLWTSVIARQLPIYFEDSHAGSFEFFAQHLELDEVHTLVLFDAHSDASSIADSDSIRQAIRRVRSNEDRAIVLQKYRTTGVIQPFNWIEPLMPNPFTRVIWVPGDGLSQKRLKGLELEARIHLDWKSELNPRTAGELGPKFEVVNFSDLKLMDLVGKTAVSIDLDIYAQENVPEDAFYDHWAWVLSVPQLKAISFAISRPWLESDSQGCRLLQLALDRSLAIQNSELIFELFKNDEIDRSEKAKGFYQRGENVPRFDLSTVPTSLREVLVRNSDRISVSYETERWQALIDKWKGQLTGASLNIPEHQKSIDGAWRMSTENLGDVWLKSKHPPKSVKWYVLRPESMVHNLVPELKFGKIFTGGASSFVSLRKEWIATTEEPALGHRVWGKQLPWKESAGIVRLQAEAIYEDHSEITAMLEIRVRYGTGFRGALSEQFGSPYVFGIGKLQSNGEKAGETLIGNDCANFLVYAWRQVGGRLKWGNPYQLTRQLTLLSANCSSASRVHIEPAIIDSGVAIDFGSYITALWQDRGEMGVIDPQDLIIHHLSGEPEVVTLEQMLKKYSRYKVFTLPVETDSLTVRVGGDVNLTGHEIKIFSAAMRNKLQSADYSVINLECVLADSVDGGASKPFSFIAPTSRLALLEVAGVDAVNLANNHAYDGGIGGHDSTLDTLAKSKIESVGSQGESRDGTQLVEIRGRKLGLLSFNAVLSRDDPPDTRILQYPRDENAIESSISKLRKSCDIVIILPHWGSEYTRVVTDSQRSVARWLVRSGADVVVGSHPHIRQAIEYYRGVPIVYSLGNLYFPNRGPAGFNDYQLLDIQISTTSRQVKVNWSVSE</sequence>
<protein>
    <recommendedName>
        <fullName evidence="2">Capsule synthesis protein CapA domain-containing protein</fullName>
    </recommendedName>
</protein>
<dbReference type="Proteomes" id="UP000239907">
    <property type="component" value="Unassembled WGS sequence"/>
</dbReference>
<dbReference type="OrthoDB" id="9810906at2"/>
<dbReference type="InterPro" id="IPR029052">
    <property type="entry name" value="Metallo-depent_PP-like"/>
</dbReference>
<evidence type="ECO:0000313" key="4">
    <source>
        <dbReference type="Proteomes" id="UP000239907"/>
    </source>
</evidence>
<gene>
    <name evidence="3" type="ORF">BSZ32_15670</name>
</gene>
<evidence type="ECO:0000256" key="1">
    <source>
        <dbReference type="ARBA" id="ARBA00005662"/>
    </source>
</evidence>
<dbReference type="RefSeq" id="WP_105044291.1">
    <property type="nucleotide sequence ID" value="NZ_MQWA01000001.1"/>
</dbReference>
<dbReference type="PANTHER" id="PTHR33393">
    <property type="entry name" value="POLYGLUTAMINE SYNTHESIS ACCESSORY PROTEIN RV0574C-RELATED"/>
    <property type="match status" value="1"/>
</dbReference>
<comment type="caution">
    <text evidence="3">The sequence shown here is derived from an EMBL/GenBank/DDBJ whole genome shotgun (WGS) entry which is preliminary data.</text>
</comment>
<evidence type="ECO:0000259" key="2">
    <source>
        <dbReference type="SMART" id="SM00854"/>
    </source>
</evidence>
<dbReference type="SMART" id="SM00854">
    <property type="entry name" value="PGA_cap"/>
    <property type="match status" value="1"/>
</dbReference>
<dbReference type="Gene3D" id="3.60.21.10">
    <property type="match status" value="1"/>
</dbReference>
<reference evidence="3 4" key="1">
    <citation type="submission" date="2016-12" db="EMBL/GenBank/DDBJ databases">
        <title>Study of bacterial adaptation to deep sea.</title>
        <authorList>
            <person name="Song J."/>
            <person name="Yoshizawa S."/>
            <person name="Kogure K."/>
        </authorList>
    </citation>
    <scope>NUCLEOTIDE SEQUENCE [LARGE SCALE GENOMIC DNA]</scope>
    <source>
        <strain evidence="3 4">SAORIC-165</strain>
    </source>
</reference>
<proteinExistence type="inferred from homology"/>
<dbReference type="PANTHER" id="PTHR33393:SF13">
    <property type="entry name" value="PGA BIOSYNTHESIS PROTEIN CAPA"/>
    <property type="match status" value="1"/>
</dbReference>
<dbReference type="InterPro" id="IPR019079">
    <property type="entry name" value="Capsule_synth_CapA"/>
</dbReference>
<dbReference type="CDD" id="cd07381">
    <property type="entry name" value="MPP_CapA"/>
    <property type="match status" value="1"/>
</dbReference>
<evidence type="ECO:0000313" key="3">
    <source>
        <dbReference type="EMBL" id="PQJ29776.1"/>
    </source>
</evidence>
<dbReference type="SUPFAM" id="SSF56300">
    <property type="entry name" value="Metallo-dependent phosphatases"/>
    <property type="match status" value="1"/>
</dbReference>